<dbReference type="OrthoDB" id="826619at2"/>
<dbReference type="HOGENOM" id="CLU_122784_0_0_10"/>
<dbReference type="Pfam" id="PF07610">
    <property type="entry name" value="DUF1573"/>
    <property type="match status" value="1"/>
</dbReference>
<gene>
    <name evidence="2" type="ORF">NMS_1557</name>
</gene>
<feature type="signal peptide" evidence="1">
    <location>
        <begin position="1"/>
        <end position="23"/>
    </location>
</feature>
<dbReference type="STRING" id="1454201.NMS_1557"/>
<evidence type="ECO:0000313" key="3">
    <source>
        <dbReference type="Proteomes" id="UP000031760"/>
    </source>
</evidence>
<keyword evidence="1" id="KW-0732">Signal</keyword>
<dbReference type="InterPro" id="IPR011467">
    <property type="entry name" value="DUF1573"/>
</dbReference>
<dbReference type="PROSITE" id="PS51257">
    <property type="entry name" value="PROKAR_LIPOPROTEIN"/>
    <property type="match status" value="1"/>
</dbReference>
<evidence type="ECO:0008006" key="4">
    <source>
        <dbReference type="Google" id="ProtNLM"/>
    </source>
</evidence>
<dbReference type="PANTHER" id="PTHR37833">
    <property type="entry name" value="LIPOPROTEIN-RELATED"/>
    <property type="match status" value="1"/>
</dbReference>
<organism evidence="2 3">
    <name type="scientific">Nonlabens marinus S1-08</name>
    <dbReference type="NCBI Taxonomy" id="1454201"/>
    <lineage>
        <taxon>Bacteria</taxon>
        <taxon>Pseudomonadati</taxon>
        <taxon>Bacteroidota</taxon>
        <taxon>Flavobacteriia</taxon>
        <taxon>Flavobacteriales</taxon>
        <taxon>Flavobacteriaceae</taxon>
        <taxon>Nonlabens</taxon>
    </lineage>
</organism>
<dbReference type="EMBL" id="AP014548">
    <property type="protein sequence ID" value="BAO55566.1"/>
    <property type="molecule type" value="Genomic_DNA"/>
</dbReference>
<dbReference type="Gene3D" id="2.60.40.10">
    <property type="entry name" value="Immunoglobulins"/>
    <property type="match status" value="1"/>
</dbReference>
<reference evidence="2 3" key="1">
    <citation type="journal article" date="2014" name="Proc. Natl. Acad. Sci. U.S.A.">
        <title>Functional characterization of flavobacteria rhodopsins reveals a unique class of light-driven chloride pump in bacteria.</title>
        <authorList>
            <person name="Yoshizawa S."/>
            <person name="Kumagai Y."/>
            <person name="Kim H."/>
            <person name="Ogura Y."/>
            <person name="Hayashi T."/>
            <person name="Iwasaki W."/>
            <person name="DeLong E.F."/>
            <person name="Kogure K."/>
        </authorList>
    </citation>
    <scope>NUCLEOTIDE SEQUENCE [LARGE SCALE GENOMIC DNA]</scope>
    <source>
        <strain evidence="2 3">S1-08</strain>
    </source>
</reference>
<accession>W8W021</accession>
<dbReference type="KEGG" id="nmf:NMS_1557"/>
<proteinExistence type="predicted"/>
<dbReference type="PANTHER" id="PTHR37833:SF1">
    <property type="entry name" value="SIGNAL PEPTIDE PROTEIN"/>
    <property type="match status" value="1"/>
</dbReference>
<sequence length="155" mass="16373">MKKIVLIFAAVAAMSLTSCNENASAKIDEANLTAAANRESVKADFPVMTFNEPEYDFGTVTEGTVVEKEYTFKNTGNSPLIIVNAKGSCGCTVPTWTKEPVAPGEEGTMLVKFNTSGKPDAQSKTVTIKTNTEAGQEMIVIKGYVSPKGGATPNA</sequence>
<evidence type="ECO:0000256" key="1">
    <source>
        <dbReference type="SAM" id="SignalP"/>
    </source>
</evidence>
<protein>
    <recommendedName>
        <fullName evidence="4">DUF1573 domain-containing protein</fullName>
    </recommendedName>
</protein>
<dbReference type="InterPro" id="IPR013783">
    <property type="entry name" value="Ig-like_fold"/>
</dbReference>
<evidence type="ECO:0000313" key="2">
    <source>
        <dbReference type="EMBL" id="BAO55566.1"/>
    </source>
</evidence>
<keyword evidence="3" id="KW-1185">Reference proteome</keyword>
<feature type="chain" id="PRO_5004916171" description="DUF1573 domain-containing protein" evidence="1">
    <location>
        <begin position="24"/>
        <end position="155"/>
    </location>
</feature>
<name>W8W021_9FLAO</name>
<dbReference type="Proteomes" id="UP000031760">
    <property type="component" value="Chromosome"/>
</dbReference>
<dbReference type="AlphaFoldDB" id="W8W021"/>
<dbReference type="RefSeq" id="WP_041496155.1">
    <property type="nucleotide sequence ID" value="NZ_AP014548.1"/>
</dbReference>